<dbReference type="Pfam" id="PF00583">
    <property type="entry name" value="Acetyltransf_1"/>
    <property type="match status" value="1"/>
</dbReference>
<organism evidence="2">
    <name type="scientific">Wolbachia pipientis</name>
    <dbReference type="NCBI Taxonomy" id="955"/>
    <lineage>
        <taxon>Bacteria</taxon>
        <taxon>Pseudomonadati</taxon>
        <taxon>Pseudomonadota</taxon>
        <taxon>Alphaproteobacteria</taxon>
        <taxon>Rickettsiales</taxon>
        <taxon>Anaplasmataceae</taxon>
        <taxon>Wolbachieae</taxon>
        <taxon>Wolbachia</taxon>
    </lineage>
</organism>
<dbReference type="PROSITE" id="PS51186">
    <property type="entry name" value="GNAT"/>
    <property type="match status" value="1"/>
</dbReference>
<reference evidence="2" key="1">
    <citation type="submission" date="2019-07" db="EMBL/GenBank/DDBJ databases">
        <title>Genome assemblies of Wolbachia strains wAlbA and wAlbB in wild caught Aedes albopictus specimens.</title>
        <authorList>
            <person name="Kulkarni A."/>
            <person name="Yu W."/>
            <person name="Xue R.-D."/>
            <person name="Ma Y."/>
            <person name="Xu J."/>
        </authorList>
    </citation>
    <scope>NUCLEOTIDE SEQUENCE</scope>
    <source>
        <strain evidence="2">FL2016</strain>
    </source>
</reference>
<dbReference type="InterPro" id="IPR000182">
    <property type="entry name" value="GNAT_dom"/>
</dbReference>
<dbReference type="OrthoDB" id="7163760at2"/>
<sequence length="259" mass="29890">MQDKKIYYSSLIVQNLKDYILYTANLSEWEVHDEFDNVTFTINGTRESLFNFVFCGDQCTELSIQKTLDYLRTRDIEATWVINSHMKIRDILEKCEIKHVSTPKKALLNMKNYFLPADVIPNLRLNAVNGSDLLEQLDLHTSKIFYHGVGIVSTFFRGLSNYDDENPRLRFFLVTLNSEIIGTCGLYVQDSVAGFYSDGVLPIYRNRGIGTQMVLERIKIAKQLECKYIVAHCMKPSVNLYKRLGFQMLGNLYLYNSSA</sequence>
<name>A0A6H2NTA0_WOLPI</name>
<feature type="domain" description="N-acetyltransferase" evidence="1">
    <location>
        <begin position="123"/>
        <end position="259"/>
    </location>
</feature>
<keyword evidence="2" id="KW-0808">Transferase</keyword>
<dbReference type="Proteomes" id="UP000217566">
    <property type="component" value="Unassembled WGS sequence"/>
</dbReference>
<protein>
    <submittedName>
        <fullName evidence="2">GNAT family N-acetyltransferase</fullName>
    </submittedName>
</protein>
<dbReference type="CDD" id="cd04301">
    <property type="entry name" value="NAT_SF"/>
    <property type="match status" value="1"/>
</dbReference>
<evidence type="ECO:0000313" key="2">
    <source>
        <dbReference type="EMBL" id="TVS86939.1"/>
    </source>
</evidence>
<accession>A0A6H2NTA0</accession>
<gene>
    <name evidence="2" type="ORF">COM43_003690</name>
</gene>
<dbReference type="Gene3D" id="3.40.630.30">
    <property type="match status" value="1"/>
</dbReference>
<evidence type="ECO:0000259" key="1">
    <source>
        <dbReference type="PROSITE" id="PS51186"/>
    </source>
</evidence>
<dbReference type="EMBL" id="NWVK02000191">
    <property type="protein sequence ID" value="TVS86939.1"/>
    <property type="molecule type" value="Genomic_DNA"/>
</dbReference>
<proteinExistence type="predicted"/>
<dbReference type="AlphaFoldDB" id="A0A6H2NTA0"/>
<comment type="caution">
    <text evidence="2">The sequence shown here is derived from an EMBL/GenBank/DDBJ whole genome shotgun (WGS) entry which is preliminary data.</text>
</comment>
<dbReference type="SUPFAM" id="SSF55729">
    <property type="entry name" value="Acyl-CoA N-acyltransferases (Nat)"/>
    <property type="match status" value="1"/>
</dbReference>
<dbReference type="GO" id="GO:0016747">
    <property type="term" value="F:acyltransferase activity, transferring groups other than amino-acyl groups"/>
    <property type="evidence" value="ECO:0007669"/>
    <property type="project" value="InterPro"/>
</dbReference>
<dbReference type="InterPro" id="IPR016181">
    <property type="entry name" value="Acyl_CoA_acyltransferase"/>
</dbReference>